<dbReference type="RefSeq" id="XP_066830665.1">
    <property type="nucleotide sequence ID" value="XM_066973869.1"/>
</dbReference>
<keyword evidence="3" id="KW-1185">Reference proteome</keyword>
<accession>A0ABP0ZN08</accession>
<feature type="compositionally biased region" description="Acidic residues" evidence="1">
    <location>
        <begin position="168"/>
        <end position="188"/>
    </location>
</feature>
<name>A0ABP0ZN08_9ASCO</name>
<evidence type="ECO:0000313" key="3">
    <source>
        <dbReference type="Proteomes" id="UP001497383"/>
    </source>
</evidence>
<dbReference type="Proteomes" id="UP001497383">
    <property type="component" value="Chromosome 4"/>
</dbReference>
<proteinExistence type="predicted"/>
<reference evidence="2 3" key="1">
    <citation type="submission" date="2024-03" db="EMBL/GenBank/DDBJ databases">
        <authorList>
            <person name="Brejova B."/>
        </authorList>
    </citation>
    <scope>NUCLEOTIDE SEQUENCE [LARGE SCALE GENOMIC DNA]</scope>
    <source>
        <strain evidence="2 3">CBS 14171</strain>
    </source>
</reference>
<sequence length="651" mass="72670">MRRKQEPPKFQNNAIDPANTSTSAPRSIFSRRRSSTQTPDQRPPSSSAPEFKFEVLHRGGPIGSRDDAVASGNRGINVDNEAISPTASDHMDQHSIALSSAETLSVGHMDRRELQPSYTENLTEYLPFVLRRHLHLEVERRQREEGSSGSPRGVESELERPGNAYGVDDADADAEEEEDEEEEDDDDDLATIFSQSHLPMDQEVIETRKVMSQKLTSFNYKRSLVLMNGMLLNHKTYIFPTPESFDLFKELRSKVKQERRNSVILFDRKNGGIRRASSSASVDKIKRDFKIPEGSEEVIDDRNHIIPIDYKIKGLGLPLFKVSSPVMSVFRKNAPFLTFRKYKEIPAPPALQESPSTPDCNETEVDFETFDFCLVHSKYFQNFRRFIYEFLPNSPHAFKVISFQSNFAPFTDFIFQNTRFRILGTAVIPGFVSPYTPHMKLVILDESQPSLCDAIYNKPPSQASTFLHFKKEASPPVRFDINDPQTFINPVPCKNNDFAYKGAKRLGGASYKLEIIPFGLPPFGCFKDASLYVNSHMFSIPKKYKEVGKIEVYQNLDRDDLIGDDYGGGGDGVFPVASSSSDSAPPSMAKDVNSTLSVDVDTQVLTCILSTMREVNIKNSASSGQSNGIMGPSFASRVGGIGPAGGLFVGV</sequence>
<dbReference type="EMBL" id="OZ022408">
    <property type="protein sequence ID" value="CAK9439627.1"/>
    <property type="molecule type" value="Genomic_DNA"/>
</dbReference>
<feature type="region of interest" description="Disordered" evidence="1">
    <location>
        <begin position="139"/>
        <end position="188"/>
    </location>
</feature>
<dbReference type="GeneID" id="92208923"/>
<protein>
    <submittedName>
        <fullName evidence="2">Uncharacterized protein</fullName>
    </submittedName>
</protein>
<organism evidence="2 3">
    <name type="scientific">Lodderomyces beijingensis</name>
    <dbReference type="NCBI Taxonomy" id="1775926"/>
    <lineage>
        <taxon>Eukaryota</taxon>
        <taxon>Fungi</taxon>
        <taxon>Dikarya</taxon>
        <taxon>Ascomycota</taxon>
        <taxon>Saccharomycotina</taxon>
        <taxon>Pichiomycetes</taxon>
        <taxon>Debaryomycetaceae</taxon>
        <taxon>Candida/Lodderomyces clade</taxon>
        <taxon>Lodderomyces</taxon>
    </lineage>
</organism>
<feature type="compositionally biased region" description="Polar residues" evidence="1">
    <location>
        <begin position="35"/>
        <end position="48"/>
    </location>
</feature>
<feature type="compositionally biased region" description="Polar residues" evidence="1">
    <location>
        <begin position="10"/>
        <end position="25"/>
    </location>
</feature>
<evidence type="ECO:0000256" key="1">
    <source>
        <dbReference type="SAM" id="MobiDB-lite"/>
    </source>
</evidence>
<gene>
    <name evidence="2" type="ORF">LODBEIA_P37270</name>
</gene>
<feature type="region of interest" description="Disordered" evidence="1">
    <location>
        <begin position="1"/>
        <end position="81"/>
    </location>
</feature>
<evidence type="ECO:0000313" key="2">
    <source>
        <dbReference type="EMBL" id="CAK9439627.1"/>
    </source>
</evidence>